<organism evidence="2 3">
    <name type="scientific">Rubinisphaera brasiliensis (strain ATCC 49424 / DSM 5305 / JCM 21570 / IAM 15109 / NBRC 103401 / IFAM 1448)</name>
    <name type="common">Planctomyces brasiliensis</name>
    <dbReference type="NCBI Taxonomy" id="756272"/>
    <lineage>
        <taxon>Bacteria</taxon>
        <taxon>Pseudomonadati</taxon>
        <taxon>Planctomycetota</taxon>
        <taxon>Planctomycetia</taxon>
        <taxon>Planctomycetales</taxon>
        <taxon>Planctomycetaceae</taxon>
        <taxon>Rubinisphaera</taxon>
    </lineage>
</organism>
<dbReference type="OrthoDB" id="287918at2"/>
<dbReference type="CDD" id="cd20295">
    <property type="entry name" value="cupin_Pac13-like"/>
    <property type="match status" value="1"/>
</dbReference>
<reference evidence="3" key="1">
    <citation type="submission" date="2011-02" db="EMBL/GenBank/DDBJ databases">
        <title>The complete genome of Planctomyces brasiliensis DSM 5305.</title>
        <authorList>
            <person name="Lucas S."/>
            <person name="Copeland A."/>
            <person name="Lapidus A."/>
            <person name="Bruce D."/>
            <person name="Goodwin L."/>
            <person name="Pitluck S."/>
            <person name="Kyrpides N."/>
            <person name="Mavromatis K."/>
            <person name="Pagani I."/>
            <person name="Ivanova N."/>
            <person name="Ovchinnikova G."/>
            <person name="Lu M."/>
            <person name="Detter J.C."/>
            <person name="Han C."/>
            <person name="Land M."/>
            <person name="Hauser L."/>
            <person name="Markowitz V."/>
            <person name="Cheng J.-F."/>
            <person name="Hugenholtz P."/>
            <person name="Woyke T."/>
            <person name="Wu D."/>
            <person name="Tindall B."/>
            <person name="Pomrenke H.G."/>
            <person name="Brambilla E."/>
            <person name="Klenk H.-P."/>
            <person name="Eisen J.A."/>
        </authorList>
    </citation>
    <scope>NUCLEOTIDE SEQUENCE [LARGE SCALE GENOMIC DNA]</scope>
    <source>
        <strain evidence="3">ATCC 49424 / DSM 5305 / JCM 21570 / NBRC 103401 / IFAM 1448</strain>
    </source>
</reference>
<dbReference type="InterPro" id="IPR013096">
    <property type="entry name" value="Cupin_2"/>
</dbReference>
<gene>
    <name evidence="2" type="ordered locus">Plabr_1876</name>
</gene>
<dbReference type="RefSeq" id="WP_013628212.1">
    <property type="nucleotide sequence ID" value="NC_015174.1"/>
</dbReference>
<dbReference type="InterPro" id="IPR011051">
    <property type="entry name" value="RmlC_Cupin_sf"/>
</dbReference>
<dbReference type="STRING" id="756272.Plabr_1876"/>
<dbReference type="Proteomes" id="UP000006860">
    <property type="component" value="Chromosome"/>
</dbReference>
<dbReference type="AlphaFoldDB" id="F0SH00"/>
<dbReference type="Pfam" id="PF07883">
    <property type="entry name" value="Cupin_2"/>
    <property type="match status" value="1"/>
</dbReference>
<dbReference type="InterPro" id="IPR014710">
    <property type="entry name" value="RmlC-like_jellyroll"/>
</dbReference>
<dbReference type="Gene3D" id="2.60.120.10">
    <property type="entry name" value="Jelly Rolls"/>
    <property type="match status" value="1"/>
</dbReference>
<feature type="domain" description="Cupin type-2" evidence="1">
    <location>
        <begin position="44"/>
        <end position="93"/>
    </location>
</feature>
<evidence type="ECO:0000259" key="1">
    <source>
        <dbReference type="Pfam" id="PF07883"/>
    </source>
</evidence>
<proteinExistence type="predicted"/>
<sequence length="115" mass="12814">MSAARIVDFNEIPGVPCPCGTARRAFADVADFPGTVHKTEISTDAKLHYHKTLTETYYILECGDNAKMQLDDEIIPLRPGMCIQIPPGVRHRALGEMSILNIVFPKFDPADEHFD</sequence>
<accession>F0SH00</accession>
<dbReference type="eggNOG" id="COG0662">
    <property type="taxonomic scope" value="Bacteria"/>
</dbReference>
<dbReference type="EMBL" id="CP002546">
    <property type="protein sequence ID" value="ADY59485.1"/>
    <property type="molecule type" value="Genomic_DNA"/>
</dbReference>
<name>F0SH00_RUBBR</name>
<dbReference type="KEGG" id="pbs:Plabr_1876"/>
<protein>
    <submittedName>
        <fullName evidence="2">Cupin 2 conserved barrel domain protein</fullName>
    </submittedName>
</protein>
<dbReference type="HOGENOM" id="CLU_143490_0_0_0"/>
<evidence type="ECO:0000313" key="2">
    <source>
        <dbReference type="EMBL" id="ADY59485.1"/>
    </source>
</evidence>
<evidence type="ECO:0000313" key="3">
    <source>
        <dbReference type="Proteomes" id="UP000006860"/>
    </source>
</evidence>
<keyword evidence="3" id="KW-1185">Reference proteome</keyword>
<dbReference type="SUPFAM" id="SSF51182">
    <property type="entry name" value="RmlC-like cupins"/>
    <property type="match status" value="1"/>
</dbReference>